<feature type="domain" description="F-box" evidence="1">
    <location>
        <begin position="25"/>
        <end position="65"/>
    </location>
</feature>
<dbReference type="OrthoDB" id="1863935at2759"/>
<proteinExistence type="predicted"/>
<keyword evidence="3" id="KW-1185">Reference proteome</keyword>
<sequence>MAGRKTTRKTHKPVIVDELRPWSELHTELLELIMSRLCIEDVVRLSFVCKNWLYVAHSLHVINQSPLLLFFFPLKNGKFKFFDPSQGKFYFDEFPELRYLYIDCSKDGRLLFSGSMDCMFLFNPFTKSKINLPYCRSFPCSYMRVALSCGATSPDCVVFAIEDVDEFRGVSIGICRPGDAH</sequence>
<dbReference type="PANTHER" id="PTHR45463:SF4">
    <property type="entry name" value="REGULATION PROTEIN, PUTATIVE-RELATED"/>
    <property type="match status" value="1"/>
</dbReference>
<dbReference type="Gene3D" id="1.20.1280.50">
    <property type="match status" value="1"/>
</dbReference>
<comment type="caution">
    <text evidence="2">The sequence shown here is derived from an EMBL/GenBank/DDBJ whole genome shotgun (WGS) entry which is preliminary data.</text>
</comment>
<dbReference type="EMBL" id="JAMYWD010000003">
    <property type="protein sequence ID" value="KAJ4977149.1"/>
    <property type="molecule type" value="Genomic_DNA"/>
</dbReference>
<name>A0A9Q0KV41_9MAGN</name>
<reference evidence="2" key="1">
    <citation type="journal article" date="2023" name="Plant J.">
        <title>The genome of the king protea, Protea cynaroides.</title>
        <authorList>
            <person name="Chang J."/>
            <person name="Duong T.A."/>
            <person name="Schoeman C."/>
            <person name="Ma X."/>
            <person name="Roodt D."/>
            <person name="Barker N."/>
            <person name="Li Z."/>
            <person name="Van de Peer Y."/>
            <person name="Mizrachi E."/>
        </authorList>
    </citation>
    <scope>NUCLEOTIDE SEQUENCE</scope>
    <source>
        <tissue evidence="2">Young leaves</tissue>
    </source>
</reference>
<dbReference type="Pfam" id="PF03478">
    <property type="entry name" value="Beta-prop_KIB1-4"/>
    <property type="match status" value="1"/>
</dbReference>
<dbReference type="PANTHER" id="PTHR45463">
    <property type="entry name" value="OS09G0392200 PROTEIN"/>
    <property type="match status" value="1"/>
</dbReference>
<evidence type="ECO:0000313" key="2">
    <source>
        <dbReference type="EMBL" id="KAJ4977149.1"/>
    </source>
</evidence>
<gene>
    <name evidence="2" type="ORF">NE237_002255</name>
</gene>
<organism evidence="2 3">
    <name type="scientific">Protea cynaroides</name>
    <dbReference type="NCBI Taxonomy" id="273540"/>
    <lineage>
        <taxon>Eukaryota</taxon>
        <taxon>Viridiplantae</taxon>
        <taxon>Streptophyta</taxon>
        <taxon>Embryophyta</taxon>
        <taxon>Tracheophyta</taxon>
        <taxon>Spermatophyta</taxon>
        <taxon>Magnoliopsida</taxon>
        <taxon>Proteales</taxon>
        <taxon>Proteaceae</taxon>
        <taxon>Protea</taxon>
    </lineage>
</organism>
<dbReference type="SMART" id="SM00256">
    <property type="entry name" value="FBOX"/>
    <property type="match status" value="1"/>
</dbReference>
<accession>A0A9Q0KV41</accession>
<dbReference type="InterPro" id="IPR001810">
    <property type="entry name" value="F-box_dom"/>
</dbReference>
<dbReference type="AlphaFoldDB" id="A0A9Q0KV41"/>
<protein>
    <recommendedName>
        <fullName evidence="1">F-box domain-containing protein</fullName>
    </recommendedName>
</protein>
<dbReference type="InterPro" id="IPR005174">
    <property type="entry name" value="KIB1-4_b-propeller"/>
</dbReference>
<dbReference type="InterPro" id="IPR036047">
    <property type="entry name" value="F-box-like_dom_sf"/>
</dbReference>
<dbReference type="CDD" id="cd09917">
    <property type="entry name" value="F-box_SF"/>
    <property type="match status" value="1"/>
</dbReference>
<evidence type="ECO:0000259" key="1">
    <source>
        <dbReference type="SMART" id="SM00256"/>
    </source>
</evidence>
<evidence type="ECO:0000313" key="3">
    <source>
        <dbReference type="Proteomes" id="UP001141806"/>
    </source>
</evidence>
<dbReference type="SUPFAM" id="SSF81383">
    <property type="entry name" value="F-box domain"/>
    <property type="match status" value="1"/>
</dbReference>
<dbReference type="Pfam" id="PF00646">
    <property type="entry name" value="F-box"/>
    <property type="match status" value="1"/>
</dbReference>
<dbReference type="Proteomes" id="UP001141806">
    <property type="component" value="Unassembled WGS sequence"/>
</dbReference>